<proteinExistence type="predicted"/>
<protein>
    <recommendedName>
        <fullName evidence="4">Aminotransferase-like plant mobile domain-containing protein</fullName>
    </recommendedName>
</protein>
<accession>A0A0J8BC18</accession>
<dbReference type="Proteomes" id="UP000035740">
    <property type="component" value="Unassembled WGS sequence"/>
</dbReference>
<keyword evidence="1" id="KW-0812">Transmembrane</keyword>
<feature type="transmembrane region" description="Helical" evidence="1">
    <location>
        <begin position="135"/>
        <end position="159"/>
    </location>
</feature>
<keyword evidence="1" id="KW-0472">Membrane</keyword>
<evidence type="ECO:0008006" key="4">
    <source>
        <dbReference type="Google" id="ProtNLM"/>
    </source>
</evidence>
<dbReference type="AlphaFoldDB" id="A0A0J8BC18"/>
<evidence type="ECO:0000256" key="1">
    <source>
        <dbReference type="SAM" id="Phobius"/>
    </source>
</evidence>
<dbReference type="EMBL" id="KQ090311">
    <property type="protein sequence ID" value="KMS97487.1"/>
    <property type="molecule type" value="Genomic_DNA"/>
</dbReference>
<sequence length="301" mass="34490">MRARDKEGKRLLSQACEVLFIFYHTLTKDPNSRKGVSAQSWIDFWCKQKRVHEEPTKSLRYFESRPKFTINPSVNIEIQPIVWEKAESDMFDLLGIKSVNRRTYISVAAFISFWLCTFVLPDSEERLIRPSTFEIVALMACGHTFSLAIPLLSSIYFGLNAIASAPKPDFSKTFFPAHYLYGWLAYYFIIHHDADPVSPGPLMVIYGGAKGSKVFNGEDAHNLIHVGASINMGCTILNKKKHDLLQDDGQLDPVKFSYMVSLQLGYLVLRSCDKFHVEPYFHHQFGRQFGYCQENTGLLRR</sequence>
<reference evidence="2 3" key="1">
    <citation type="journal article" date="2014" name="Nature">
        <title>The genome of the recently domesticated crop plant sugar beet (Beta vulgaris).</title>
        <authorList>
            <person name="Dohm J.C."/>
            <person name="Minoche A.E."/>
            <person name="Holtgrawe D."/>
            <person name="Capella-Gutierrez S."/>
            <person name="Zakrzewski F."/>
            <person name="Tafer H."/>
            <person name="Rupp O."/>
            <person name="Sorensen T.R."/>
            <person name="Stracke R."/>
            <person name="Reinhardt R."/>
            <person name="Goesmann A."/>
            <person name="Kraft T."/>
            <person name="Schulz B."/>
            <person name="Stadler P.F."/>
            <person name="Schmidt T."/>
            <person name="Gabaldon T."/>
            <person name="Lehrach H."/>
            <person name="Weisshaar B."/>
            <person name="Himmelbauer H."/>
        </authorList>
    </citation>
    <scope>NUCLEOTIDE SEQUENCE [LARGE SCALE GENOMIC DNA]</scope>
    <source>
        <tissue evidence="2">Taproot</tissue>
    </source>
</reference>
<organism evidence="2 3">
    <name type="scientific">Beta vulgaris subsp. vulgaris</name>
    <name type="common">Beet</name>
    <dbReference type="NCBI Taxonomy" id="3555"/>
    <lineage>
        <taxon>Eukaryota</taxon>
        <taxon>Viridiplantae</taxon>
        <taxon>Streptophyta</taxon>
        <taxon>Embryophyta</taxon>
        <taxon>Tracheophyta</taxon>
        <taxon>Spermatophyta</taxon>
        <taxon>Magnoliopsida</taxon>
        <taxon>eudicotyledons</taxon>
        <taxon>Gunneridae</taxon>
        <taxon>Pentapetalae</taxon>
        <taxon>Caryophyllales</taxon>
        <taxon>Chenopodiaceae</taxon>
        <taxon>Betoideae</taxon>
        <taxon>Beta</taxon>
    </lineage>
</organism>
<name>A0A0J8BC18_BETVV</name>
<evidence type="ECO:0000313" key="2">
    <source>
        <dbReference type="EMBL" id="KMS97487.1"/>
    </source>
</evidence>
<dbReference type="PANTHER" id="PTHR36607:SF20">
    <property type="entry name" value="AMINOTRANSFERASE-LIKE PLANT MOBILE DOMAIN-CONTAINING PROTEIN"/>
    <property type="match status" value="1"/>
</dbReference>
<feature type="transmembrane region" description="Helical" evidence="1">
    <location>
        <begin position="103"/>
        <end position="120"/>
    </location>
</feature>
<gene>
    <name evidence="2" type="ORF">BVRB_5g126530</name>
</gene>
<dbReference type="OMA" id="ILARIYW"/>
<keyword evidence="1" id="KW-1133">Transmembrane helix</keyword>
<dbReference type="PANTHER" id="PTHR36607">
    <property type="entry name" value="1,2-DIHYDROXY-3-KETO-5-METHYLTHIOPENTENE DIOXYGENASE 4"/>
    <property type="match status" value="1"/>
</dbReference>
<keyword evidence="3" id="KW-1185">Reference proteome</keyword>
<evidence type="ECO:0000313" key="3">
    <source>
        <dbReference type="Proteomes" id="UP000035740"/>
    </source>
</evidence>
<dbReference type="OrthoDB" id="1744413at2759"/>
<dbReference type="Gramene" id="KMS97487">
    <property type="protein sequence ID" value="KMS97487"/>
    <property type="gene ID" value="BVRB_5g126530"/>
</dbReference>